<feature type="transmembrane region" description="Helical" evidence="2">
    <location>
        <begin position="66"/>
        <end position="83"/>
    </location>
</feature>
<sequence length="498" mass="57826">MTTRFERILWAIAGAERHILEKCRTDHKKFSAIGATILMTSIIAFVAGSSAAWYFTKNGVDASGDFLGAVIFGIIWSLLIFCIDRSLVITLKKNPTAIAYNFKEKITLFIKLYFTPLFTRSLLAGIIAFMVSVPLELFIFEDYILSNKEDFEANEQRILGERLKENSGEELFNDRIKSADVTLNRLGQEKDQLKSEVEQFEAKIDKLKREKQTPNSKEYIAAQNKYNIARKKYNELQLNYRAENKKKEPSISLLSSYERQIKIAMNDMQNAQKQLNTAKLAWENRIQKEIDSNQLVLNEKKSAKEKTEESYNNTLQSQLNDKNHVQELVDERRTREETKGNALSNGNQFITNFQILEYSVWQRDKNGNLTDITQLLFLWLVRTLFFIIEILPTIVKIVSPIGSYERMVYAEEQAIKEYVNSGEFKDSIFRIQQLKQNERENAIKCQTEAELNIRNEIAKQIELAQVDVSKTYIDRWKQKELKKIESMHNENSGNLNEV</sequence>
<keyword evidence="1" id="KW-0175">Coiled coil</keyword>
<evidence type="ECO:0000313" key="3">
    <source>
        <dbReference type="EMBL" id="MBD8040761.1"/>
    </source>
</evidence>
<evidence type="ECO:0000256" key="2">
    <source>
        <dbReference type="SAM" id="Phobius"/>
    </source>
</evidence>
<accession>A0ABR8Y982</accession>
<evidence type="ECO:0000256" key="1">
    <source>
        <dbReference type="SAM" id="Coils"/>
    </source>
</evidence>
<keyword evidence="2" id="KW-1133">Transmembrane helix</keyword>
<organism evidence="3 4">
    <name type="scientific">Phocaeicola intestinalis</name>
    <dbReference type="NCBI Taxonomy" id="2762212"/>
    <lineage>
        <taxon>Bacteria</taxon>
        <taxon>Pseudomonadati</taxon>
        <taxon>Bacteroidota</taxon>
        <taxon>Bacteroidia</taxon>
        <taxon>Bacteroidales</taxon>
        <taxon>Bacteroidaceae</taxon>
        <taxon>Phocaeicola</taxon>
    </lineage>
</organism>
<keyword evidence="4" id="KW-1185">Reference proteome</keyword>
<feature type="coiled-coil region" evidence="1">
    <location>
        <begin position="176"/>
        <end position="281"/>
    </location>
</feature>
<keyword evidence="2" id="KW-0812">Transmembrane</keyword>
<dbReference type="Proteomes" id="UP000620874">
    <property type="component" value="Unassembled WGS sequence"/>
</dbReference>
<dbReference type="Pfam" id="PF14362">
    <property type="entry name" value="DUF4407"/>
    <property type="match status" value="1"/>
</dbReference>
<comment type="caution">
    <text evidence="3">The sequence shown here is derived from an EMBL/GenBank/DDBJ whole genome shotgun (WGS) entry which is preliminary data.</text>
</comment>
<dbReference type="EMBL" id="JACSPP010000028">
    <property type="protein sequence ID" value="MBD8040761.1"/>
    <property type="molecule type" value="Genomic_DNA"/>
</dbReference>
<gene>
    <name evidence="3" type="ORF">H9625_10010</name>
</gene>
<feature type="transmembrane region" description="Helical" evidence="2">
    <location>
        <begin position="30"/>
        <end position="54"/>
    </location>
</feature>
<dbReference type="RefSeq" id="WP_191764185.1">
    <property type="nucleotide sequence ID" value="NZ_JACSPP010000028.1"/>
</dbReference>
<reference evidence="3 4" key="1">
    <citation type="submission" date="2020-08" db="EMBL/GenBank/DDBJ databases">
        <title>A Genomic Blueprint of the Chicken Gut Microbiome.</title>
        <authorList>
            <person name="Gilroy R."/>
            <person name="Ravi A."/>
            <person name="Getino M."/>
            <person name="Pursley I."/>
            <person name="Horton D.L."/>
            <person name="Alikhan N.-F."/>
            <person name="Baker D."/>
            <person name="Gharbi K."/>
            <person name="Hall N."/>
            <person name="Watson M."/>
            <person name="Adriaenssens E.M."/>
            <person name="Foster-Nyarko E."/>
            <person name="Jarju S."/>
            <person name="Secka A."/>
            <person name="Antonio M."/>
            <person name="Oren A."/>
            <person name="Chaudhuri R."/>
            <person name="La Ragione R.M."/>
            <person name="Hildebrand F."/>
            <person name="Pallen M.J."/>
        </authorList>
    </citation>
    <scope>NUCLEOTIDE SEQUENCE [LARGE SCALE GENOMIC DNA]</scope>
    <source>
        <strain evidence="3 4">Sa1CVN1</strain>
    </source>
</reference>
<dbReference type="InterPro" id="IPR025519">
    <property type="entry name" value="DUF4407"/>
</dbReference>
<evidence type="ECO:0000313" key="4">
    <source>
        <dbReference type="Proteomes" id="UP000620874"/>
    </source>
</evidence>
<protein>
    <submittedName>
        <fullName evidence="3">DUF4407 domain-containing protein</fullName>
    </submittedName>
</protein>
<name>A0ABR8Y982_9BACT</name>
<keyword evidence="2" id="KW-0472">Membrane</keyword>
<proteinExistence type="predicted"/>